<sequence>MGDRGFKPDQLERLAGMMGRLGTSADEAFKRASSLGVTPQMSALRELPGWAQKQDPDLRKRAALLRLQTGDPFAGLAWAGFSPLEISANGDKLDPTTLVYVNTVAAWAAENGKTDLSRKPGEGIDDYLKRLEAAAVAKVIPALEPHQETVAKVLKVFGDARGVATATPIVTAQSAALLRLMANNKAWQPLINKLTGGRWTIQTRSATAPGTYLSTLTRKLFMKSQLYRDYVAMLPEYAEMDRVGQATNAGRALLGARVNNFINLTFGNNNLVKALEISTHSGQTATLAGQANLFKVWAATADPKKLEAAAVILKADPSKLTRMGVLAKSAGGLRMLGVAGGVASTLYSGANVISQGNPVDAFKRKGAGYVADVAELGFNASLTAAMIAPNPITIGATVVFGAVYVGAKVVEHWDDIKEGAGKVVDKAKDLVKSLNPFD</sequence>
<keyword evidence="2" id="KW-1185">Reference proteome</keyword>
<dbReference type="AlphaFoldDB" id="A0A7W0CJT0"/>
<protein>
    <recommendedName>
        <fullName evidence="3">PE-PGRS family protein</fullName>
    </recommendedName>
</protein>
<comment type="caution">
    <text evidence="1">The sequence shown here is derived from an EMBL/GenBank/DDBJ whole genome shotgun (WGS) entry which is preliminary data.</text>
</comment>
<dbReference type="RefSeq" id="WP_181611270.1">
    <property type="nucleotide sequence ID" value="NZ_BAABAM010000003.1"/>
</dbReference>
<proteinExistence type="predicted"/>
<evidence type="ECO:0000313" key="2">
    <source>
        <dbReference type="Proteomes" id="UP000530928"/>
    </source>
</evidence>
<accession>A0A7W0CJT0</accession>
<evidence type="ECO:0008006" key="3">
    <source>
        <dbReference type="Google" id="ProtNLM"/>
    </source>
</evidence>
<reference evidence="1 2" key="1">
    <citation type="submission" date="2020-07" db="EMBL/GenBank/DDBJ databases">
        <title>Genomic Encyclopedia of Type Strains, Phase IV (KMG-IV): sequencing the most valuable type-strain genomes for metagenomic binning, comparative biology and taxonomic classification.</title>
        <authorList>
            <person name="Goeker M."/>
        </authorList>
    </citation>
    <scope>NUCLEOTIDE SEQUENCE [LARGE SCALE GENOMIC DNA]</scope>
    <source>
        <strain evidence="1 2">DSM 45533</strain>
    </source>
</reference>
<dbReference type="EMBL" id="JACDUR010000004">
    <property type="protein sequence ID" value="MBA2892504.1"/>
    <property type="molecule type" value="Genomic_DNA"/>
</dbReference>
<evidence type="ECO:0000313" key="1">
    <source>
        <dbReference type="EMBL" id="MBA2892504.1"/>
    </source>
</evidence>
<name>A0A7W0CJT0_9ACTN</name>
<dbReference type="Proteomes" id="UP000530928">
    <property type="component" value="Unassembled WGS sequence"/>
</dbReference>
<organism evidence="1 2">
    <name type="scientific">Nonomuraea soli</name>
    <dbReference type="NCBI Taxonomy" id="1032476"/>
    <lineage>
        <taxon>Bacteria</taxon>
        <taxon>Bacillati</taxon>
        <taxon>Actinomycetota</taxon>
        <taxon>Actinomycetes</taxon>
        <taxon>Streptosporangiales</taxon>
        <taxon>Streptosporangiaceae</taxon>
        <taxon>Nonomuraea</taxon>
    </lineage>
</organism>
<gene>
    <name evidence="1" type="ORF">HNR30_003858</name>
</gene>